<feature type="transmembrane region" description="Helical" evidence="1">
    <location>
        <begin position="38"/>
        <end position="56"/>
    </location>
</feature>
<accession>A0ABP3XE56</accession>
<dbReference type="RefSeq" id="WP_346044569.1">
    <property type="nucleotide sequence ID" value="NZ_BAAACP010000008.1"/>
</dbReference>
<evidence type="ECO:0000313" key="2">
    <source>
        <dbReference type="EMBL" id="GAA0863919.1"/>
    </source>
</evidence>
<reference evidence="3" key="1">
    <citation type="journal article" date="2019" name="Int. J. Syst. Evol. Microbiol.">
        <title>The Global Catalogue of Microorganisms (GCM) 10K type strain sequencing project: providing services to taxonomists for standard genome sequencing and annotation.</title>
        <authorList>
            <consortium name="The Broad Institute Genomics Platform"/>
            <consortium name="The Broad Institute Genome Sequencing Center for Infectious Disease"/>
            <person name="Wu L."/>
            <person name="Ma J."/>
        </authorList>
    </citation>
    <scope>NUCLEOTIDE SEQUENCE [LARGE SCALE GENOMIC DNA]</scope>
    <source>
        <strain evidence="3">JCM 6486</strain>
    </source>
</reference>
<protein>
    <submittedName>
        <fullName evidence="2">Uncharacterized protein</fullName>
    </submittedName>
</protein>
<proteinExistence type="predicted"/>
<dbReference type="EMBL" id="BAAACP010000008">
    <property type="protein sequence ID" value="GAA0863919.1"/>
    <property type="molecule type" value="Genomic_DNA"/>
</dbReference>
<organism evidence="2 3">
    <name type="scientific">Paraclostridium tenue</name>
    <dbReference type="NCBI Taxonomy" id="1737"/>
    <lineage>
        <taxon>Bacteria</taxon>
        <taxon>Bacillati</taxon>
        <taxon>Bacillota</taxon>
        <taxon>Clostridia</taxon>
        <taxon>Peptostreptococcales</taxon>
        <taxon>Peptostreptococcaceae</taxon>
        <taxon>Paraclostridium</taxon>
    </lineage>
</organism>
<comment type="caution">
    <text evidence="2">The sequence shown here is derived from an EMBL/GenBank/DDBJ whole genome shotgun (WGS) entry which is preliminary data.</text>
</comment>
<evidence type="ECO:0000256" key="1">
    <source>
        <dbReference type="SAM" id="Phobius"/>
    </source>
</evidence>
<name>A0ABP3XE56_9FIRM</name>
<keyword evidence="1" id="KW-0812">Transmembrane</keyword>
<feature type="transmembrane region" description="Helical" evidence="1">
    <location>
        <begin position="12"/>
        <end position="32"/>
    </location>
</feature>
<dbReference type="Proteomes" id="UP001400965">
    <property type="component" value="Unassembled WGS sequence"/>
</dbReference>
<keyword evidence="1" id="KW-1133">Transmembrane helix</keyword>
<gene>
    <name evidence="2" type="ORF">GCM10008917_15360</name>
</gene>
<keyword evidence="1" id="KW-0472">Membrane</keyword>
<sequence>MEIMKKGISFYCGALVWFISAIICFTSSVPIFKPENNIFWGCLSLLASIIFFINGYKANKQT</sequence>
<keyword evidence="3" id="KW-1185">Reference proteome</keyword>
<evidence type="ECO:0000313" key="3">
    <source>
        <dbReference type="Proteomes" id="UP001400965"/>
    </source>
</evidence>